<feature type="transmembrane region" description="Helical" evidence="1">
    <location>
        <begin position="12"/>
        <end position="30"/>
    </location>
</feature>
<dbReference type="PANTHER" id="PTHR33121:SF71">
    <property type="entry name" value="OXYGEN SENSOR PROTEIN DOSP"/>
    <property type="match status" value="1"/>
</dbReference>
<dbReference type="InterPro" id="IPR029787">
    <property type="entry name" value="Nucleotide_cyclase"/>
</dbReference>
<evidence type="ECO:0000259" key="3">
    <source>
        <dbReference type="PROSITE" id="PS50887"/>
    </source>
</evidence>
<dbReference type="PANTHER" id="PTHR33121">
    <property type="entry name" value="CYCLIC DI-GMP PHOSPHODIESTERASE PDEF"/>
    <property type="match status" value="1"/>
</dbReference>
<dbReference type="PROSITE" id="PS50887">
    <property type="entry name" value="GGDEF"/>
    <property type="match status" value="1"/>
</dbReference>
<proteinExistence type="predicted"/>
<dbReference type="Gene3D" id="3.30.70.270">
    <property type="match status" value="1"/>
</dbReference>
<keyword evidence="5" id="KW-1185">Reference proteome</keyword>
<dbReference type="GO" id="GO:0071111">
    <property type="term" value="F:cyclic-guanylate-specific phosphodiesterase activity"/>
    <property type="evidence" value="ECO:0007669"/>
    <property type="project" value="InterPro"/>
</dbReference>
<dbReference type="SUPFAM" id="SSF141868">
    <property type="entry name" value="EAL domain-like"/>
    <property type="match status" value="1"/>
</dbReference>
<dbReference type="InterPro" id="IPR050706">
    <property type="entry name" value="Cyclic-di-GMP_PDE-like"/>
</dbReference>
<evidence type="ECO:0000313" key="5">
    <source>
        <dbReference type="Proteomes" id="UP000515856"/>
    </source>
</evidence>
<gene>
    <name evidence="4" type="ORF">H9Q80_00920</name>
</gene>
<dbReference type="InterPro" id="IPR001633">
    <property type="entry name" value="EAL_dom"/>
</dbReference>
<keyword evidence="1" id="KW-0812">Transmembrane</keyword>
<dbReference type="CDD" id="cd01948">
    <property type="entry name" value="EAL"/>
    <property type="match status" value="1"/>
</dbReference>
<accession>A0A7G9GP20</accession>
<dbReference type="PROSITE" id="PS50883">
    <property type="entry name" value="EAL"/>
    <property type="match status" value="1"/>
</dbReference>
<name>A0A7G9GP20_9FIRM</name>
<feature type="domain" description="EAL" evidence="2">
    <location>
        <begin position="468"/>
        <end position="724"/>
    </location>
</feature>
<dbReference type="EMBL" id="CP060636">
    <property type="protein sequence ID" value="QNM12552.1"/>
    <property type="molecule type" value="Genomic_DNA"/>
</dbReference>
<dbReference type="AlphaFoldDB" id="A0A7G9GP20"/>
<dbReference type="InterPro" id="IPR035919">
    <property type="entry name" value="EAL_sf"/>
</dbReference>
<evidence type="ECO:0000259" key="2">
    <source>
        <dbReference type="PROSITE" id="PS50883"/>
    </source>
</evidence>
<dbReference type="SUPFAM" id="SSF55073">
    <property type="entry name" value="Nucleotide cyclase"/>
    <property type="match status" value="1"/>
</dbReference>
<evidence type="ECO:0000256" key="1">
    <source>
        <dbReference type="SAM" id="Phobius"/>
    </source>
</evidence>
<sequence length="738" mass="86975">MGQTKIRLRHVIFLLFCGCLFFFTCISFIYQTNNRFEEELYNYLKDVSIQNSEIMNLKIENNVHVLKGMTKRLFHGNYYDKDKIIKDLKESEKEIEYQDIGYFDVDGNVVLVNSGKEFSLADTAYFHKVKNGESIVTNEAINTNDDCVFITPFLNRDVYQGGLIMIQSKQSFISTITLTNEKELIHTAIIDEDGKMITADEEVKDHIQTHLSQIDETNLSEQLYHYYDENDNEFLLYYEPLDYNNWYSASIVSANIINDKTRDARMLTGAFVLIILVAVIFFIYQYLKTKANTKREMERLATYDEVTDSENYTAYLTKVKKWLRVGNRNDWCIIHFDIKDFKIINSMLGYIEADRLLKNVFDIIQSDCKEEECCTRVEADRFVVLWHLHDEKAIRERIERLDSEITNSFPIRKFHEELLLYYGVYLIKDTDSSFVKCIDKAKYCKNYCKPDMKIMFYDDSMYESRMMERRLENRMYHALGKGEFEVFVQPKVDTDLNNKIISAEALVRWRDPDEGYIQPSRFIPLFEHNGFLENLDLYTFDVICMHLARWNREIDPDLRISFNISRSYIFKEGFARRLNDIADIYAVNKSNIVVEIVESMLFEKPDQLINIIMEMKHYGFKIAMDDFGSGYSSLSMLKQIPFDILKIDQGFFRTEKNNEEKGRAIVDVIIQLANRLGVEVITEGIETKDQLDFVNRCGCHMVQGFYFYAPMKIEKFETLIALDDGFDKIEYSKHLYDN</sequence>
<dbReference type="RefSeq" id="WP_117452903.1">
    <property type="nucleotide sequence ID" value="NZ_CP060636.1"/>
</dbReference>
<evidence type="ECO:0000313" key="4">
    <source>
        <dbReference type="EMBL" id="QNM12552.1"/>
    </source>
</evidence>
<dbReference type="KEGG" id="ehn:H9Q80_00920"/>
<dbReference type="InterPro" id="IPR043128">
    <property type="entry name" value="Rev_trsase/Diguanyl_cyclase"/>
</dbReference>
<keyword evidence="1" id="KW-1133">Transmembrane helix</keyword>
<dbReference type="SMART" id="SM00267">
    <property type="entry name" value="GGDEF"/>
    <property type="match status" value="1"/>
</dbReference>
<keyword evidence="1" id="KW-0472">Membrane</keyword>
<dbReference type="Pfam" id="PF00563">
    <property type="entry name" value="EAL"/>
    <property type="match status" value="1"/>
</dbReference>
<protein>
    <submittedName>
        <fullName evidence="4">EAL domain-containing protein</fullName>
    </submittedName>
</protein>
<dbReference type="InterPro" id="IPR000160">
    <property type="entry name" value="GGDEF_dom"/>
</dbReference>
<dbReference type="Proteomes" id="UP000515856">
    <property type="component" value="Chromosome"/>
</dbReference>
<dbReference type="SMART" id="SM00052">
    <property type="entry name" value="EAL"/>
    <property type="match status" value="1"/>
</dbReference>
<reference evidence="4 5" key="1">
    <citation type="submission" date="2020-08" db="EMBL/GenBank/DDBJ databases">
        <authorList>
            <person name="Liu C."/>
            <person name="Sun Q."/>
        </authorList>
    </citation>
    <scope>NUCLEOTIDE SEQUENCE [LARGE SCALE GENOMIC DNA]</scope>
    <source>
        <strain evidence="4 5">NSJ-61</strain>
    </source>
</reference>
<feature type="transmembrane region" description="Helical" evidence="1">
    <location>
        <begin position="266"/>
        <end position="287"/>
    </location>
</feature>
<dbReference type="Pfam" id="PF00990">
    <property type="entry name" value="GGDEF"/>
    <property type="match status" value="1"/>
</dbReference>
<feature type="domain" description="GGDEF" evidence="3">
    <location>
        <begin position="329"/>
        <end position="459"/>
    </location>
</feature>
<dbReference type="Gene3D" id="3.20.20.450">
    <property type="entry name" value="EAL domain"/>
    <property type="match status" value="1"/>
</dbReference>
<organism evidence="4 5">
    <name type="scientific">[Eubacterium] hominis</name>
    <dbReference type="NCBI Taxonomy" id="2764325"/>
    <lineage>
        <taxon>Bacteria</taxon>
        <taxon>Bacillati</taxon>
        <taxon>Bacillota</taxon>
        <taxon>Erysipelotrichia</taxon>
        <taxon>Erysipelotrichales</taxon>
        <taxon>Erysipelotrichaceae</taxon>
        <taxon>Amedibacillus</taxon>
    </lineage>
</organism>